<dbReference type="Proteomes" id="UP001144372">
    <property type="component" value="Unassembled WGS sequence"/>
</dbReference>
<dbReference type="PROSITE" id="PS51112">
    <property type="entry name" value="AMMECR1"/>
    <property type="match status" value="1"/>
</dbReference>
<feature type="domain" description="AMMECR1" evidence="3">
    <location>
        <begin position="296"/>
        <end position="472"/>
    </location>
</feature>
<dbReference type="InterPro" id="IPR023473">
    <property type="entry name" value="AMMECR1"/>
</dbReference>
<gene>
    <name evidence="4" type="ORF">DAMNIGENAA_09010</name>
</gene>
<evidence type="ECO:0000259" key="3">
    <source>
        <dbReference type="PROSITE" id="PS51112"/>
    </source>
</evidence>
<protein>
    <recommendedName>
        <fullName evidence="2">MEMO1 family protein DAMNIGENAA_09010</fullName>
    </recommendedName>
</protein>
<evidence type="ECO:0000256" key="2">
    <source>
        <dbReference type="HAMAP-Rule" id="MF_00055"/>
    </source>
</evidence>
<dbReference type="AlphaFoldDB" id="A0A9W6FRX1"/>
<dbReference type="PANTHER" id="PTHR11060:SF0">
    <property type="entry name" value="PROTEIN MEMO1"/>
    <property type="match status" value="1"/>
</dbReference>
<dbReference type="InterPro" id="IPR002733">
    <property type="entry name" value="AMMECR1_domain"/>
</dbReference>
<evidence type="ECO:0000256" key="1">
    <source>
        <dbReference type="ARBA" id="ARBA00006315"/>
    </source>
</evidence>
<comment type="similarity">
    <text evidence="1 2">Belongs to the MEMO1 family.</text>
</comment>
<dbReference type="SUPFAM" id="SSF143447">
    <property type="entry name" value="AMMECR1-like"/>
    <property type="match status" value="1"/>
</dbReference>
<dbReference type="HAMAP" id="MF_00055">
    <property type="entry name" value="MEMO1"/>
    <property type="match status" value="1"/>
</dbReference>
<organism evidence="4 5">
    <name type="scientific">Desulforhabdus amnigena</name>
    <dbReference type="NCBI Taxonomy" id="40218"/>
    <lineage>
        <taxon>Bacteria</taxon>
        <taxon>Pseudomonadati</taxon>
        <taxon>Thermodesulfobacteriota</taxon>
        <taxon>Syntrophobacteria</taxon>
        <taxon>Syntrophobacterales</taxon>
        <taxon>Syntrophobacteraceae</taxon>
        <taxon>Desulforhabdus</taxon>
    </lineage>
</organism>
<dbReference type="InterPro" id="IPR027623">
    <property type="entry name" value="AmmeMemoSam_A"/>
</dbReference>
<dbReference type="InterPro" id="IPR023472">
    <property type="entry name" value="Uncharacterised_MJ0810"/>
</dbReference>
<dbReference type="CDD" id="cd07361">
    <property type="entry name" value="MEMO_like"/>
    <property type="match status" value="1"/>
</dbReference>
<proteinExistence type="inferred from homology"/>
<reference evidence="4" key="1">
    <citation type="submission" date="2022-12" db="EMBL/GenBank/DDBJ databases">
        <title>Reference genome sequencing for broad-spectrum identification of bacterial and archaeal isolates by mass spectrometry.</title>
        <authorList>
            <person name="Sekiguchi Y."/>
            <person name="Tourlousse D.M."/>
        </authorList>
    </citation>
    <scope>NUCLEOTIDE SEQUENCE</scope>
    <source>
        <strain evidence="4">ASRB1</strain>
    </source>
</reference>
<keyword evidence="5" id="KW-1185">Reference proteome</keyword>
<accession>A0A9W6FRX1</accession>
<evidence type="ECO:0000313" key="4">
    <source>
        <dbReference type="EMBL" id="GLI33468.1"/>
    </source>
</evidence>
<dbReference type="InterPro" id="IPR027485">
    <property type="entry name" value="AMMECR1_N"/>
</dbReference>
<dbReference type="Gene3D" id="3.40.830.10">
    <property type="entry name" value="LigB-like"/>
    <property type="match status" value="1"/>
</dbReference>
<sequence>MTKEKIRESVIAGSWYSDDPQTLKHEIARYLENADISSIEGEVVGLVAPHAGYMYSGGVAAHAYKTLKGRSFDSVIVLAPSHRAYFKGASVYPLGGYRTPLGIVPLDHETIALLLKHSPFIEYIPEADAQEHSLEIQLPFLQVVLRDFRLVPIVMATQSFDFCLKLANILAEVCKGRRVLIVASSDLSHYHSYKEAKQLDQLVIDRVSSFDPQGLSEALRKGECEACGAGPIITMMLTAQKLGADHAKVLHYANSGDITGDTRGVVGYMAAAIYKETGQTKSKHRERSEKVGVDLGLSQEEKETLRHIAYEAIRSRCLGKPFPKIPLTSPKFKEHRGAFVCLHKGKELRGCIGMIEGREPLHQTIRDMAVQAAFADPRFCALQPEELDQIDIEISVLTPLERIQNPSQIEIGKHGIWIRKGAYSGLLLPQVAIEQKWDRNTFLEWTCRKAGLQPDAWKEPDTEIYIFSADVF</sequence>
<dbReference type="Gene3D" id="3.30.1490.150">
    <property type="entry name" value="Hypothetical protein ph0010, domain 2"/>
    <property type="match status" value="1"/>
</dbReference>
<dbReference type="NCBIfam" id="TIGR04335">
    <property type="entry name" value="AmmeMemoSam_A"/>
    <property type="match status" value="1"/>
</dbReference>
<dbReference type="PANTHER" id="PTHR11060">
    <property type="entry name" value="PROTEIN MEMO1"/>
    <property type="match status" value="1"/>
</dbReference>
<dbReference type="Pfam" id="PF01875">
    <property type="entry name" value="Memo"/>
    <property type="match status" value="1"/>
</dbReference>
<dbReference type="HAMAP" id="MF_00645">
    <property type="entry name" value="AMMECR1"/>
    <property type="match status" value="1"/>
</dbReference>
<comment type="caution">
    <text evidence="4">The sequence shown here is derived from an EMBL/GenBank/DDBJ whole genome shotgun (WGS) entry which is preliminary data.</text>
</comment>
<dbReference type="Gene3D" id="3.30.700.20">
    <property type="entry name" value="Hypothetical protein ph0010, domain 1"/>
    <property type="match status" value="1"/>
</dbReference>
<evidence type="ECO:0000313" key="5">
    <source>
        <dbReference type="Proteomes" id="UP001144372"/>
    </source>
</evidence>
<dbReference type="InterPro" id="IPR036071">
    <property type="entry name" value="AMMECR1_dom_sf"/>
</dbReference>
<dbReference type="RefSeq" id="WP_281792468.1">
    <property type="nucleotide sequence ID" value="NZ_BSDR01000001.1"/>
</dbReference>
<name>A0A9W6FRX1_9BACT</name>
<dbReference type="EMBL" id="BSDR01000001">
    <property type="protein sequence ID" value="GLI33468.1"/>
    <property type="molecule type" value="Genomic_DNA"/>
</dbReference>
<dbReference type="NCBIfam" id="TIGR04336">
    <property type="entry name" value="AmmeMemoSam_B"/>
    <property type="match status" value="1"/>
</dbReference>
<dbReference type="SUPFAM" id="SSF53213">
    <property type="entry name" value="LigB-like"/>
    <property type="match status" value="1"/>
</dbReference>
<dbReference type="Pfam" id="PF01871">
    <property type="entry name" value="AMMECR1"/>
    <property type="match status" value="1"/>
</dbReference>
<dbReference type="InterPro" id="IPR002737">
    <property type="entry name" value="MEMO1_fam"/>
</dbReference>
<dbReference type="NCBIfam" id="TIGR00296">
    <property type="entry name" value="TIGR00296 family protein"/>
    <property type="match status" value="1"/>
</dbReference>